<dbReference type="HOGENOM" id="CLU_3050018_0_0_1"/>
<evidence type="ECO:0000313" key="2">
    <source>
        <dbReference type="EMBL" id="KDQ12837.1"/>
    </source>
</evidence>
<proteinExistence type="predicted"/>
<evidence type="ECO:0000313" key="3">
    <source>
        <dbReference type="Proteomes" id="UP000027195"/>
    </source>
</evidence>
<protein>
    <submittedName>
        <fullName evidence="2">Uncharacterized protein</fullName>
    </submittedName>
</protein>
<reference evidence="3" key="1">
    <citation type="journal article" date="2014" name="Proc. Natl. Acad. Sci. U.S.A.">
        <title>Extensive sampling of basidiomycete genomes demonstrates inadequacy of the white-rot/brown-rot paradigm for wood decay fungi.</title>
        <authorList>
            <person name="Riley R."/>
            <person name="Salamov A.A."/>
            <person name="Brown D.W."/>
            <person name="Nagy L.G."/>
            <person name="Floudas D."/>
            <person name="Held B.W."/>
            <person name="Levasseur A."/>
            <person name="Lombard V."/>
            <person name="Morin E."/>
            <person name="Otillar R."/>
            <person name="Lindquist E.A."/>
            <person name="Sun H."/>
            <person name="LaButti K.M."/>
            <person name="Schmutz J."/>
            <person name="Jabbour D."/>
            <person name="Luo H."/>
            <person name="Baker S.E."/>
            <person name="Pisabarro A.G."/>
            <person name="Walton J.D."/>
            <person name="Blanchette R.A."/>
            <person name="Henrissat B."/>
            <person name="Martin F."/>
            <person name="Cullen D."/>
            <person name="Hibbett D.S."/>
            <person name="Grigoriev I.V."/>
        </authorList>
    </citation>
    <scope>NUCLEOTIDE SEQUENCE [LARGE SCALE GENOMIC DNA]</scope>
    <source>
        <strain evidence="3">FD-172 SS1</strain>
    </source>
</reference>
<organism evidence="2 3">
    <name type="scientific">Botryobasidium botryosum (strain FD-172 SS1)</name>
    <dbReference type="NCBI Taxonomy" id="930990"/>
    <lineage>
        <taxon>Eukaryota</taxon>
        <taxon>Fungi</taxon>
        <taxon>Dikarya</taxon>
        <taxon>Basidiomycota</taxon>
        <taxon>Agaricomycotina</taxon>
        <taxon>Agaricomycetes</taxon>
        <taxon>Cantharellales</taxon>
        <taxon>Botryobasidiaceae</taxon>
        <taxon>Botryobasidium</taxon>
    </lineage>
</organism>
<feature type="compositionally biased region" description="Low complexity" evidence="1">
    <location>
        <begin position="24"/>
        <end position="44"/>
    </location>
</feature>
<dbReference type="Proteomes" id="UP000027195">
    <property type="component" value="Unassembled WGS sequence"/>
</dbReference>
<accession>A0A067MLW7</accession>
<evidence type="ECO:0000256" key="1">
    <source>
        <dbReference type="SAM" id="MobiDB-lite"/>
    </source>
</evidence>
<gene>
    <name evidence="2" type="ORF">BOTBODRAFT_33982</name>
</gene>
<sequence length="54" mass="5243">MPSFHFVGLPPLMVDLALPRGFISSKKSSSSSPSLSSTGASATSGGAGAFGSLG</sequence>
<dbReference type="InParanoid" id="A0A067MLW7"/>
<feature type="compositionally biased region" description="Gly residues" evidence="1">
    <location>
        <begin position="45"/>
        <end position="54"/>
    </location>
</feature>
<dbReference type="EMBL" id="KL198047">
    <property type="protein sequence ID" value="KDQ12837.1"/>
    <property type="molecule type" value="Genomic_DNA"/>
</dbReference>
<name>A0A067MLW7_BOTB1</name>
<keyword evidence="3" id="KW-1185">Reference proteome</keyword>
<feature type="region of interest" description="Disordered" evidence="1">
    <location>
        <begin position="24"/>
        <end position="54"/>
    </location>
</feature>
<dbReference type="AlphaFoldDB" id="A0A067MLW7"/>